<accession>A0ABY6GFX0</accession>
<evidence type="ECO:0000313" key="2">
    <source>
        <dbReference type="EMBL" id="UYG53796.1"/>
    </source>
</evidence>
<dbReference type="RefSeq" id="WP_250621342.1">
    <property type="nucleotide sequence ID" value="NZ_CP106882.1"/>
</dbReference>
<reference evidence="2" key="1">
    <citation type="submission" date="2022-09" db="EMBL/GenBank/DDBJ databases">
        <title>The complete genome of Acidovorax sp. 5MLIR.</title>
        <authorList>
            <person name="Liu L."/>
            <person name="Yue J."/>
            <person name="Yang F."/>
            <person name="Yuan J."/>
            <person name="Li L."/>
        </authorList>
    </citation>
    <scope>NUCLEOTIDE SEQUENCE</scope>
    <source>
        <strain evidence="2">5MLIR</strain>
        <plasmid evidence="2">unnamed1</plasmid>
    </source>
</reference>
<name>A0ABY6GFX0_9BURK</name>
<evidence type="ECO:0000256" key="1">
    <source>
        <dbReference type="SAM" id="Coils"/>
    </source>
</evidence>
<dbReference type="Proteomes" id="UP001162800">
    <property type="component" value="Plasmid unnamed1"/>
</dbReference>
<geneLocation type="plasmid" evidence="2 3">
    <name>unnamed1</name>
</geneLocation>
<feature type="coiled-coil region" evidence="1">
    <location>
        <begin position="48"/>
        <end position="75"/>
    </location>
</feature>
<gene>
    <name evidence="2" type="ORF">M9799_17835</name>
</gene>
<evidence type="ECO:0000313" key="3">
    <source>
        <dbReference type="Proteomes" id="UP001162800"/>
    </source>
</evidence>
<keyword evidence="3" id="KW-1185">Reference proteome</keyword>
<organism evidence="2 3">
    <name type="scientific">Comamonas endophytica</name>
    <dbReference type="NCBI Taxonomy" id="2949090"/>
    <lineage>
        <taxon>Bacteria</taxon>
        <taxon>Pseudomonadati</taxon>
        <taxon>Pseudomonadota</taxon>
        <taxon>Betaproteobacteria</taxon>
        <taxon>Burkholderiales</taxon>
        <taxon>Comamonadaceae</taxon>
        <taxon>Comamonas</taxon>
    </lineage>
</organism>
<proteinExistence type="predicted"/>
<keyword evidence="1" id="KW-0175">Coiled coil</keyword>
<dbReference type="EMBL" id="CP106882">
    <property type="protein sequence ID" value="UYG53796.1"/>
    <property type="molecule type" value="Genomic_DNA"/>
</dbReference>
<protein>
    <submittedName>
        <fullName evidence="2">Uncharacterized protein</fullName>
    </submittedName>
</protein>
<keyword evidence="2" id="KW-0614">Plasmid</keyword>
<sequence>MTKPVRHHKQYKLVSDFKKLVADAKHTFKELADGPAFKDFRAELRHTEHELKHNAAEVKAAVKDAAREIKAAFKNTDAHLKHLPAEPASPGELHTTPIELEPARIVCDRGRLPEPEPEPLDVTLVGLQSCETATAPALA</sequence>